<dbReference type="EMBL" id="JACAZH010000012">
    <property type="protein sequence ID" value="KAF7353528.1"/>
    <property type="molecule type" value="Genomic_DNA"/>
</dbReference>
<reference evidence="1" key="1">
    <citation type="submission" date="2020-05" db="EMBL/GenBank/DDBJ databases">
        <title>Mycena genomes resolve the evolution of fungal bioluminescence.</title>
        <authorList>
            <person name="Tsai I.J."/>
        </authorList>
    </citation>
    <scope>NUCLEOTIDE SEQUENCE</scope>
    <source>
        <strain evidence="1">160909Yilan</strain>
    </source>
</reference>
<evidence type="ECO:0008006" key="3">
    <source>
        <dbReference type="Google" id="ProtNLM"/>
    </source>
</evidence>
<keyword evidence="2" id="KW-1185">Reference proteome</keyword>
<proteinExistence type="predicted"/>
<sequence length="475" mass="52570">MPFEALGEDVLLKIFCFCDISTVLAVSAINRGLHRIALSKQLWLSLVLDPRFRDALDLPPPDREKLECLSTEELIAVIKNAVAGPGSLCDSEHDVSCSATLTSIRIPLNDMEDRFGTRLLPGARYILLRSMTQNKLCIYDIWNARRVWERLVQARTTCEVDLVPGGAIARVFFVQKVDHPNTYTLHVEEVDLTTGASHEVFDFSLDSIVSGVTPWTIMGDFLLATVLYSRFIDAVLVLINWRASTFVSLGRNGLYHVKLIPGYILSACLETSPRRAHVLALTALEAFSDRWQPLPDDGASFAAQLEAVFPSAITINSLTIATQERLEYNGRQICSDLMSVASDPLCAGAYNISVHGFQFPKRPSRRMTLMERIGNRILSIASAARRAEGRPVPAYAVLCYQFTPAVSAAGDGCSLRLVSARRVPDRQQAHRPRAIIPLSEGNWINVVYREGKRTGAGRCTCKTIHPFAGSILLQL</sequence>
<comment type="caution">
    <text evidence="1">The sequence shown here is derived from an EMBL/GenBank/DDBJ whole genome shotgun (WGS) entry which is preliminary data.</text>
</comment>
<accession>A0A8H6Y594</accession>
<evidence type="ECO:0000313" key="1">
    <source>
        <dbReference type="EMBL" id="KAF7353528.1"/>
    </source>
</evidence>
<protein>
    <recommendedName>
        <fullName evidence="3">F-box domain-containing protein</fullName>
    </recommendedName>
</protein>
<name>A0A8H6Y594_9AGAR</name>
<dbReference type="SUPFAM" id="SSF81383">
    <property type="entry name" value="F-box domain"/>
    <property type="match status" value="1"/>
</dbReference>
<gene>
    <name evidence="1" type="ORF">MSAN_01542600</name>
</gene>
<dbReference type="AlphaFoldDB" id="A0A8H6Y594"/>
<dbReference type="InterPro" id="IPR036047">
    <property type="entry name" value="F-box-like_dom_sf"/>
</dbReference>
<evidence type="ECO:0000313" key="2">
    <source>
        <dbReference type="Proteomes" id="UP000623467"/>
    </source>
</evidence>
<dbReference type="Proteomes" id="UP000623467">
    <property type="component" value="Unassembled WGS sequence"/>
</dbReference>
<dbReference type="OrthoDB" id="2908036at2759"/>
<organism evidence="1 2">
    <name type="scientific">Mycena sanguinolenta</name>
    <dbReference type="NCBI Taxonomy" id="230812"/>
    <lineage>
        <taxon>Eukaryota</taxon>
        <taxon>Fungi</taxon>
        <taxon>Dikarya</taxon>
        <taxon>Basidiomycota</taxon>
        <taxon>Agaricomycotina</taxon>
        <taxon>Agaricomycetes</taxon>
        <taxon>Agaricomycetidae</taxon>
        <taxon>Agaricales</taxon>
        <taxon>Marasmiineae</taxon>
        <taxon>Mycenaceae</taxon>
        <taxon>Mycena</taxon>
    </lineage>
</organism>